<name>A0A348HIC7_9GAMM</name>
<evidence type="ECO:0000313" key="9">
    <source>
        <dbReference type="Proteomes" id="UP000267342"/>
    </source>
</evidence>
<protein>
    <submittedName>
        <fullName evidence="8">Flavodoxins</fullName>
    </submittedName>
</protein>
<dbReference type="PANTHER" id="PTHR42809:SF1">
    <property type="entry name" value="FLAVODOXIN 1"/>
    <property type="match status" value="1"/>
</dbReference>
<keyword evidence="9" id="KW-1185">Reference proteome</keyword>
<dbReference type="PANTHER" id="PTHR42809">
    <property type="entry name" value="FLAVODOXIN 2"/>
    <property type="match status" value="1"/>
</dbReference>
<keyword evidence="4" id="KW-0285">Flavoprotein</keyword>
<evidence type="ECO:0000313" key="8">
    <source>
        <dbReference type="EMBL" id="BBG31379.1"/>
    </source>
</evidence>
<evidence type="ECO:0000256" key="5">
    <source>
        <dbReference type="ARBA" id="ARBA00022643"/>
    </source>
</evidence>
<gene>
    <name evidence="8" type="ORF">ZBT109_2654</name>
</gene>
<dbReference type="Proteomes" id="UP000267342">
    <property type="component" value="Chromosome"/>
</dbReference>
<keyword evidence="6" id="KW-0249">Electron transport</keyword>
<proteinExistence type="inferred from homology"/>
<evidence type="ECO:0000256" key="6">
    <source>
        <dbReference type="ARBA" id="ARBA00022982"/>
    </source>
</evidence>
<dbReference type="PROSITE" id="PS50902">
    <property type="entry name" value="FLAVODOXIN_LIKE"/>
    <property type="match status" value="1"/>
</dbReference>
<dbReference type="Gene3D" id="3.40.50.360">
    <property type="match status" value="1"/>
</dbReference>
<dbReference type="RefSeq" id="WP_027704287.1">
    <property type="nucleotide sequence ID" value="NZ_AP018933.1"/>
</dbReference>
<dbReference type="InterPro" id="IPR010088">
    <property type="entry name" value="RNR_flavodoxin"/>
</dbReference>
<dbReference type="STRING" id="1123510.GCA_000620025_00011"/>
<comment type="cofactor">
    <cofactor evidence="1">
        <name>FMN</name>
        <dbReference type="ChEBI" id="CHEBI:58210"/>
    </cofactor>
</comment>
<evidence type="ECO:0000256" key="2">
    <source>
        <dbReference type="ARBA" id="ARBA00005267"/>
    </source>
</evidence>
<organism evidence="8 9">
    <name type="scientific">Zymobacter palmae</name>
    <dbReference type="NCBI Taxonomy" id="33074"/>
    <lineage>
        <taxon>Bacteria</taxon>
        <taxon>Pseudomonadati</taxon>
        <taxon>Pseudomonadota</taxon>
        <taxon>Gammaproteobacteria</taxon>
        <taxon>Oceanospirillales</taxon>
        <taxon>Halomonadaceae</taxon>
        <taxon>Zymobacter group</taxon>
        <taxon>Zymobacter</taxon>
    </lineage>
</organism>
<evidence type="ECO:0000256" key="3">
    <source>
        <dbReference type="ARBA" id="ARBA00022448"/>
    </source>
</evidence>
<evidence type="ECO:0000256" key="4">
    <source>
        <dbReference type="ARBA" id="ARBA00022630"/>
    </source>
</evidence>
<dbReference type="OrthoDB" id="9790745at2"/>
<dbReference type="Pfam" id="PF00258">
    <property type="entry name" value="Flavodoxin_1"/>
    <property type="match status" value="1"/>
</dbReference>
<dbReference type="InterPro" id="IPR050619">
    <property type="entry name" value="Flavodoxin"/>
</dbReference>
<comment type="similarity">
    <text evidence="2">Belongs to the flavodoxin family.</text>
</comment>
<keyword evidence="5" id="KW-0288">FMN</keyword>
<feature type="domain" description="Flavodoxin-like" evidence="7">
    <location>
        <begin position="3"/>
        <end position="140"/>
    </location>
</feature>
<evidence type="ECO:0000259" key="7">
    <source>
        <dbReference type="PROSITE" id="PS50902"/>
    </source>
</evidence>
<dbReference type="GO" id="GO:0010181">
    <property type="term" value="F:FMN binding"/>
    <property type="evidence" value="ECO:0007669"/>
    <property type="project" value="InterPro"/>
</dbReference>
<reference evidence="8 9" key="1">
    <citation type="submission" date="2018-09" db="EMBL/GenBank/DDBJ databases">
        <title>Zymobacter palmae IAM14233 (=T109) whole genome analysis.</title>
        <authorList>
            <person name="Yanase H."/>
        </authorList>
    </citation>
    <scope>NUCLEOTIDE SEQUENCE [LARGE SCALE GENOMIC DNA]</scope>
    <source>
        <strain evidence="8 9">IAM14233</strain>
    </source>
</reference>
<dbReference type="NCBIfam" id="NF006747">
    <property type="entry name" value="PRK09271.1"/>
    <property type="match status" value="1"/>
</dbReference>
<sequence length="149" mass="16696">MRVLMAYDSLSGNTKEVADIAAAEVRRLGHALDVTYATIEHYQERGDYDLYLLGSWTSDYGRTPPEMKEFIAELVDAKGKPEHVAVFGTGETQWGMEVYCGAVNRMAAFFGSHYPTLKIEQMPHSAKDTAAIHDWVQRVIAQREESPLA</sequence>
<dbReference type="InterPro" id="IPR008254">
    <property type="entry name" value="Flavodoxin/NO_synth"/>
</dbReference>
<dbReference type="SUPFAM" id="SSF52218">
    <property type="entry name" value="Flavoproteins"/>
    <property type="match status" value="1"/>
</dbReference>
<accession>A0A348HIC7</accession>
<dbReference type="EMBL" id="AP018933">
    <property type="protein sequence ID" value="BBG31379.1"/>
    <property type="molecule type" value="Genomic_DNA"/>
</dbReference>
<dbReference type="KEGG" id="zpl:ZBT109_2654"/>
<evidence type="ECO:0000256" key="1">
    <source>
        <dbReference type="ARBA" id="ARBA00001917"/>
    </source>
</evidence>
<keyword evidence="3" id="KW-0813">Transport</keyword>
<dbReference type="NCBIfam" id="TIGR01754">
    <property type="entry name" value="flav_RNR"/>
    <property type="match status" value="1"/>
</dbReference>
<dbReference type="InterPro" id="IPR029039">
    <property type="entry name" value="Flavoprotein-like_sf"/>
</dbReference>
<dbReference type="AlphaFoldDB" id="A0A348HIC7"/>